<keyword evidence="6" id="KW-0963">Cytoplasm</keyword>
<comment type="function">
    <text evidence="5 6">Catalyzes the reduction of 1-pyrroline-5-carboxylate (PCA) to L-proline.</text>
</comment>
<dbReference type="Gene3D" id="1.10.3730.10">
    <property type="entry name" value="ProC C-terminal domain-like"/>
    <property type="match status" value="1"/>
</dbReference>
<evidence type="ECO:0000256" key="1">
    <source>
        <dbReference type="ARBA" id="ARBA00005525"/>
    </source>
</evidence>
<comment type="subcellular location">
    <subcellularLocation>
        <location evidence="6">Cytoplasm</location>
    </subcellularLocation>
</comment>
<reference evidence="11" key="1">
    <citation type="submission" date="2022-05" db="EMBL/GenBank/DDBJ databases">
        <title>Comparative genomics of Staphylococcus equorum isolates.</title>
        <authorList>
            <person name="Luelf R.H."/>
        </authorList>
    </citation>
    <scope>NUCLEOTIDE SEQUENCE</scope>
    <source>
        <strain evidence="11">TMW 2.2343</strain>
    </source>
</reference>
<evidence type="ECO:0000256" key="7">
    <source>
        <dbReference type="NCBIfam" id="TIGR00112"/>
    </source>
</evidence>
<dbReference type="PIRSF" id="PIRSF000193">
    <property type="entry name" value="Pyrrol-5-carb_rd"/>
    <property type="match status" value="1"/>
</dbReference>
<name>A0A9X4R0J7_9STAP</name>
<dbReference type="FunFam" id="1.10.3730.10:FF:000001">
    <property type="entry name" value="Pyrroline-5-carboxylate reductase"/>
    <property type="match status" value="1"/>
</dbReference>
<dbReference type="HAMAP" id="MF_01925">
    <property type="entry name" value="P5C_reductase"/>
    <property type="match status" value="1"/>
</dbReference>
<feature type="binding site" evidence="8">
    <location>
        <position position="56"/>
    </location>
    <ligand>
        <name>NADPH</name>
        <dbReference type="ChEBI" id="CHEBI:57783"/>
    </ligand>
</feature>
<dbReference type="PANTHER" id="PTHR11645:SF0">
    <property type="entry name" value="PYRROLINE-5-CARBOXYLATE REDUCTASE 3"/>
    <property type="match status" value="1"/>
</dbReference>
<dbReference type="Pfam" id="PF03807">
    <property type="entry name" value="F420_oxidored"/>
    <property type="match status" value="1"/>
</dbReference>
<keyword evidence="2 6" id="KW-0641">Proline biosynthesis</keyword>
<keyword evidence="3 6" id="KW-0521">NADP</keyword>
<dbReference type="SUPFAM" id="SSF51735">
    <property type="entry name" value="NAD(P)-binding Rossmann-fold domains"/>
    <property type="match status" value="1"/>
</dbReference>
<comment type="catalytic activity">
    <reaction evidence="6">
        <text>L-proline + NAD(+) = (S)-1-pyrroline-5-carboxylate + NADH + 2 H(+)</text>
        <dbReference type="Rhea" id="RHEA:14105"/>
        <dbReference type="ChEBI" id="CHEBI:15378"/>
        <dbReference type="ChEBI" id="CHEBI:17388"/>
        <dbReference type="ChEBI" id="CHEBI:57540"/>
        <dbReference type="ChEBI" id="CHEBI:57945"/>
        <dbReference type="ChEBI" id="CHEBI:60039"/>
        <dbReference type="EC" id="1.5.1.2"/>
    </reaction>
</comment>
<evidence type="ECO:0000313" key="11">
    <source>
        <dbReference type="EMBL" id="MDG0857969.1"/>
    </source>
</evidence>
<dbReference type="EC" id="1.5.1.2" evidence="6 7"/>
<dbReference type="PANTHER" id="PTHR11645">
    <property type="entry name" value="PYRROLINE-5-CARBOXYLATE REDUCTASE"/>
    <property type="match status" value="1"/>
</dbReference>
<feature type="domain" description="Pyrroline-5-carboxylate reductase catalytic N-terminal" evidence="9">
    <location>
        <begin position="2"/>
        <end position="94"/>
    </location>
</feature>
<keyword evidence="6" id="KW-0028">Amino-acid biosynthesis</keyword>
<comment type="catalytic activity">
    <reaction evidence="6">
        <text>L-proline + NADP(+) = (S)-1-pyrroline-5-carboxylate + NADPH + 2 H(+)</text>
        <dbReference type="Rhea" id="RHEA:14109"/>
        <dbReference type="ChEBI" id="CHEBI:15378"/>
        <dbReference type="ChEBI" id="CHEBI:17388"/>
        <dbReference type="ChEBI" id="CHEBI:57783"/>
        <dbReference type="ChEBI" id="CHEBI:58349"/>
        <dbReference type="ChEBI" id="CHEBI:60039"/>
        <dbReference type="EC" id="1.5.1.2"/>
    </reaction>
</comment>
<dbReference type="InterPro" id="IPR000304">
    <property type="entry name" value="Pyrroline-COOH_reductase"/>
</dbReference>
<evidence type="ECO:0000256" key="8">
    <source>
        <dbReference type="PIRSR" id="PIRSR000193-1"/>
    </source>
</evidence>
<dbReference type="Proteomes" id="UP001152302">
    <property type="component" value="Unassembled WGS sequence"/>
</dbReference>
<dbReference type="Gene3D" id="3.40.50.720">
    <property type="entry name" value="NAD(P)-binding Rossmann-like Domain"/>
    <property type="match status" value="1"/>
</dbReference>
<evidence type="ECO:0000256" key="4">
    <source>
        <dbReference type="ARBA" id="ARBA00023002"/>
    </source>
</evidence>
<dbReference type="EMBL" id="JAMBPX010000001">
    <property type="protein sequence ID" value="MDG0857969.1"/>
    <property type="molecule type" value="Genomic_DNA"/>
</dbReference>
<feature type="binding site" evidence="8">
    <location>
        <position position="34"/>
    </location>
    <ligand>
        <name>NADP(+)</name>
        <dbReference type="ChEBI" id="CHEBI:58349"/>
    </ligand>
</feature>
<accession>A0A9X4R0J7</accession>
<comment type="similarity">
    <text evidence="1 6">Belongs to the pyrroline-5-carboxylate reductase family.</text>
</comment>
<evidence type="ECO:0000256" key="5">
    <source>
        <dbReference type="ARBA" id="ARBA00058118"/>
    </source>
</evidence>
<dbReference type="InterPro" id="IPR029036">
    <property type="entry name" value="P5CR_dimer"/>
</dbReference>
<dbReference type="InterPro" id="IPR028939">
    <property type="entry name" value="P5C_Rdtase_cat_N"/>
</dbReference>
<proteinExistence type="inferred from homology"/>
<dbReference type="GO" id="GO:0005737">
    <property type="term" value="C:cytoplasm"/>
    <property type="evidence" value="ECO:0007669"/>
    <property type="project" value="UniProtKB-SubCell"/>
</dbReference>
<feature type="binding site" evidence="8">
    <location>
        <begin position="6"/>
        <end position="11"/>
    </location>
    <ligand>
        <name>NADP(+)</name>
        <dbReference type="ChEBI" id="CHEBI:58349"/>
    </ligand>
</feature>
<dbReference type="AlphaFoldDB" id="A0A9X4R0J7"/>
<dbReference type="GO" id="GO:0004735">
    <property type="term" value="F:pyrroline-5-carboxylate reductase activity"/>
    <property type="evidence" value="ECO:0007669"/>
    <property type="project" value="UniProtKB-UniRule"/>
</dbReference>
<dbReference type="InterPro" id="IPR008927">
    <property type="entry name" value="6-PGluconate_DH-like_C_sf"/>
</dbReference>
<evidence type="ECO:0000256" key="3">
    <source>
        <dbReference type="ARBA" id="ARBA00022857"/>
    </source>
</evidence>
<dbReference type="Pfam" id="PF14748">
    <property type="entry name" value="P5CR_dimer"/>
    <property type="match status" value="1"/>
</dbReference>
<evidence type="ECO:0000256" key="6">
    <source>
        <dbReference type="HAMAP-Rule" id="MF_01925"/>
    </source>
</evidence>
<dbReference type="SUPFAM" id="SSF48179">
    <property type="entry name" value="6-phosphogluconate dehydrogenase C-terminal domain-like"/>
    <property type="match status" value="1"/>
</dbReference>
<evidence type="ECO:0000259" key="10">
    <source>
        <dbReference type="Pfam" id="PF14748"/>
    </source>
</evidence>
<comment type="pathway">
    <text evidence="6">Amino-acid biosynthesis; L-proline biosynthesis; L-proline from L-glutamate 5-semialdehyde: step 1/1.</text>
</comment>
<evidence type="ECO:0000313" key="12">
    <source>
        <dbReference type="Proteomes" id="UP001152302"/>
    </source>
</evidence>
<comment type="caution">
    <text evidence="11">The sequence shown here is derived from an EMBL/GenBank/DDBJ whole genome shotgun (WGS) entry which is preliminary data.</text>
</comment>
<gene>
    <name evidence="6 11" type="primary">proC</name>
    <name evidence="11" type="ORF">M4L21_01420</name>
</gene>
<dbReference type="GO" id="GO:0055129">
    <property type="term" value="P:L-proline biosynthetic process"/>
    <property type="evidence" value="ECO:0007669"/>
    <property type="project" value="UniProtKB-UniRule"/>
</dbReference>
<organism evidence="11 12">
    <name type="scientific">Staphylococcus equorum</name>
    <dbReference type="NCBI Taxonomy" id="246432"/>
    <lineage>
        <taxon>Bacteria</taxon>
        <taxon>Bacillati</taxon>
        <taxon>Bacillota</taxon>
        <taxon>Bacilli</taxon>
        <taxon>Bacillales</taxon>
        <taxon>Staphylococcaceae</taxon>
        <taxon>Staphylococcus</taxon>
    </lineage>
</organism>
<evidence type="ECO:0000256" key="2">
    <source>
        <dbReference type="ARBA" id="ARBA00022650"/>
    </source>
</evidence>
<keyword evidence="4 6" id="KW-0560">Oxidoreductase</keyword>
<dbReference type="NCBIfam" id="TIGR00112">
    <property type="entry name" value="proC"/>
    <property type="match status" value="1"/>
</dbReference>
<protein>
    <recommendedName>
        <fullName evidence="6 7">Pyrroline-5-carboxylate reductase</fullName>
        <shortName evidence="6">P5C reductase</shortName>
        <shortName evidence="6">P5CR</shortName>
        <ecNumber evidence="6 7">1.5.1.2</ecNumber>
    </recommendedName>
    <alternativeName>
        <fullName evidence="6">PCA reductase</fullName>
    </alternativeName>
</protein>
<dbReference type="RefSeq" id="WP_277580300.1">
    <property type="nucleotide sequence ID" value="NZ_JAMBPV010000001.1"/>
</dbReference>
<sequence length="257" mass="27980">MKIGIIGAGSMGSAMIKGFYKSNHLNMNEIYIKSGKSNKAKMLAERVNANVIHTYNDLEKSDMLILMVNESDAREILENLSEITNKNTIIVSVVPSFTIEELEGVFPEEQPIVSLLPNTVVEINQGILGYAHNQYVDEASIEFVFKPLGNLIKVNENELGIFSTLSGCGPAMVDVFIEGLSDGAVLNGMNRALSYEVITEMLIGAAKLAQASDKHTAELKDEVTSPGGSTIKTIAKLEKHAFRYTLVDAINAVNNKN</sequence>
<evidence type="ECO:0000259" key="9">
    <source>
        <dbReference type="Pfam" id="PF03807"/>
    </source>
</evidence>
<feature type="domain" description="Pyrroline-5-carboxylate reductase dimerisation" evidence="10">
    <location>
        <begin position="156"/>
        <end position="256"/>
    </location>
</feature>
<dbReference type="InterPro" id="IPR036291">
    <property type="entry name" value="NAD(P)-bd_dom_sf"/>
</dbReference>